<keyword evidence="1" id="KW-0547">Nucleotide-binding</keyword>
<dbReference type="InterPro" id="IPR027417">
    <property type="entry name" value="P-loop_NTPase"/>
</dbReference>
<proteinExistence type="predicted"/>
<name>A0A8H7SS42_9FUNG</name>
<organism evidence="7 8">
    <name type="scientific">Thamnidium elegans</name>
    <dbReference type="NCBI Taxonomy" id="101142"/>
    <lineage>
        <taxon>Eukaryota</taxon>
        <taxon>Fungi</taxon>
        <taxon>Fungi incertae sedis</taxon>
        <taxon>Mucoromycota</taxon>
        <taxon>Mucoromycotina</taxon>
        <taxon>Mucoromycetes</taxon>
        <taxon>Mucorales</taxon>
        <taxon>Mucorineae</taxon>
        <taxon>Mucoraceae</taxon>
        <taxon>Thamnidium</taxon>
    </lineage>
</organism>
<protein>
    <recommendedName>
        <fullName evidence="9">ATP-dependent DNA helicase</fullName>
    </recommendedName>
</protein>
<feature type="domain" description="DNA helicase Pif1-like 2B" evidence="6">
    <location>
        <begin position="113"/>
        <end position="157"/>
    </location>
</feature>
<keyword evidence="4" id="KW-0067">ATP-binding</keyword>
<dbReference type="Pfam" id="PF21530">
    <property type="entry name" value="Pif1_2B_dom"/>
    <property type="match status" value="1"/>
</dbReference>
<feature type="domain" description="DNA replication helicase" evidence="5">
    <location>
        <begin position="209"/>
        <end position="253"/>
    </location>
</feature>
<dbReference type="GO" id="GO:0016787">
    <property type="term" value="F:hydrolase activity"/>
    <property type="evidence" value="ECO:0007669"/>
    <property type="project" value="UniProtKB-KW"/>
</dbReference>
<sequence>MIVDASIRNSYIWQEVKTIHLRTNMHVRAYINQLHSPNEPISKVYPQQNLDNSLGNPQIFFKSAILTTQNSVVDALNEKVLNLMPGDTTTLLSSDSVETSEQENDEIQQISTEYLHTLNPANFPPAKLILKKGCIIMLLRNLGPEKGLCNGTRLIVKDILAYTLIVAVMHDNGSINEQIEIIPRIQLFTLEYEYPFILTRKQFPVKLIFAMTINKSQGHSLSNVGIDFRSPAFTHGQIYVALSRSINLKGIHILHQSKSDSNPEDKAIYTTNKLVDQCNAEIISIMYTEKFVSESFDIVVGQSGYAADRKALLDYASDINLPYHKTGSLVKELQLQIEARYT</sequence>
<evidence type="ECO:0000256" key="2">
    <source>
        <dbReference type="ARBA" id="ARBA00022801"/>
    </source>
</evidence>
<keyword evidence="8" id="KW-1185">Reference proteome</keyword>
<accession>A0A8H7SS42</accession>
<dbReference type="InterPro" id="IPR003840">
    <property type="entry name" value="DNA_helicase_dom"/>
</dbReference>
<evidence type="ECO:0000256" key="1">
    <source>
        <dbReference type="ARBA" id="ARBA00022741"/>
    </source>
</evidence>
<gene>
    <name evidence="7" type="ORF">INT48_002847</name>
</gene>
<evidence type="ECO:0000259" key="5">
    <source>
        <dbReference type="Pfam" id="PF02689"/>
    </source>
</evidence>
<evidence type="ECO:0000256" key="4">
    <source>
        <dbReference type="ARBA" id="ARBA00022840"/>
    </source>
</evidence>
<comment type="caution">
    <text evidence="7">The sequence shown here is derived from an EMBL/GenBank/DDBJ whole genome shotgun (WGS) entry which is preliminary data.</text>
</comment>
<dbReference type="PANTHER" id="PTHR10492">
    <property type="match status" value="1"/>
</dbReference>
<evidence type="ECO:0000313" key="8">
    <source>
        <dbReference type="Proteomes" id="UP000613177"/>
    </source>
</evidence>
<reference evidence="7" key="1">
    <citation type="submission" date="2021-01" db="EMBL/GenBank/DDBJ databases">
        <title>Metabolic potential, ecology and presence of endohyphal bacteria is reflected in genomic diversity of Mucoromycotina.</title>
        <authorList>
            <person name="Muszewska A."/>
            <person name="Okrasinska A."/>
            <person name="Steczkiewicz K."/>
            <person name="Drgas O."/>
            <person name="Orlowska M."/>
            <person name="Perlinska-Lenart U."/>
            <person name="Aleksandrzak-Piekarczyk T."/>
            <person name="Szatraj K."/>
            <person name="Zielenkiewicz U."/>
            <person name="Pilsyk S."/>
            <person name="Malc E."/>
            <person name="Mieczkowski P."/>
            <person name="Kruszewska J.S."/>
            <person name="Biernat P."/>
            <person name="Pawlowska J."/>
        </authorList>
    </citation>
    <scope>NUCLEOTIDE SEQUENCE</scope>
    <source>
        <strain evidence="7">WA0000018081</strain>
    </source>
</reference>
<evidence type="ECO:0000256" key="3">
    <source>
        <dbReference type="ARBA" id="ARBA00022806"/>
    </source>
</evidence>
<keyword evidence="2" id="KW-0378">Hydrolase</keyword>
<dbReference type="GO" id="GO:0004386">
    <property type="term" value="F:helicase activity"/>
    <property type="evidence" value="ECO:0007669"/>
    <property type="project" value="UniProtKB-KW"/>
</dbReference>
<evidence type="ECO:0000259" key="6">
    <source>
        <dbReference type="Pfam" id="PF21530"/>
    </source>
</evidence>
<dbReference type="GO" id="GO:0005524">
    <property type="term" value="F:ATP binding"/>
    <property type="evidence" value="ECO:0007669"/>
    <property type="project" value="UniProtKB-KW"/>
</dbReference>
<dbReference type="Proteomes" id="UP000613177">
    <property type="component" value="Unassembled WGS sequence"/>
</dbReference>
<evidence type="ECO:0008006" key="9">
    <source>
        <dbReference type="Google" id="ProtNLM"/>
    </source>
</evidence>
<dbReference type="SUPFAM" id="SSF52540">
    <property type="entry name" value="P-loop containing nucleoside triphosphate hydrolases"/>
    <property type="match status" value="1"/>
</dbReference>
<evidence type="ECO:0000313" key="7">
    <source>
        <dbReference type="EMBL" id="KAG2234257.1"/>
    </source>
</evidence>
<dbReference type="EMBL" id="JAEPRE010000057">
    <property type="protein sequence ID" value="KAG2234257.1"/>
    <property type="molecule type" value="Genomic_DNA"/>
</dbReference>
<dbReference type="AlphaFoldDB" id="A0A8H7SS42"/>
<dbReference type="PANTHER" id="PTHR10492:SF57">
    <property type="entry name" value="ATP-DEPENDENT DNA HELICASE"/>
    <property type="match status" value="1"/>
</dbReference>
<dbReference type="Pfam" id="PF02689">
    <property type="entry name" value="Herpes_Helicase"/>
    <property type="match status" value="1"/>
</dbReference>
<keyword evidence="3" id="KW-0347">Helicase</keyword>
<dbReference type="InterPro" id="IPR049163">
    <property type="entry name" value="Pif1-like_2B_dom"/>
</dbReference>